<dbReference type="EMBL" id="CP117417">
    <property type="protein sequence ID" value="WCT76379.1"/>
    <property type="molecule type" value="Genomic_DNA"/>
</dbReference>
<organism evidence="2 3">
    <name type="scientific">Novosphingobium humi</name>
    <dbReference type="NCBI Taxonomy" id="2282397"/>
    <lineage>
        <taxon>Bacteria</taxon>
        <taxon>Pseudomonadati</taxon>
        <taxon>Pseudomonadota</taxon>
        <taxon>Alphaproteobacteria</taxon>
        <taxon>Sphingomonadales</taxon>
        <taxon>Sphingomonadaceae</taxon>
        <taxon>Novosphingobium</taxon>
    </lineage>
</organism>
<protein>
    <submittedName>
        <fullName evidence="2">DUF2271 domain-containing protein</fullName>
    </submittedName>
</protein>
<dbReference type="InterPro" id="IPR014469">
    <property type="entry name" value="DUF2271"/>
</dbReference>
<proteinExistence type="predicted"/>
<evidence type="ECO:0000256" key="1">
    <source>
        <dbReference type="SAM" id="SignalP"/>
    </source>
</evidence>
<keyword evidence="3" id="KW-1185">Reference proteome</keyword>
<evidence type="ECO:0000313" key="3">
    <source>
        <dbReference type="Proteomes" id="UP001218231"/>
    </source>
</evidence>
<keyword evidence="1" id="KW-0732">Signal</keyword>
<dbReference type="Proteomes" id="UP001218231">
    <property type="component" value="Chromosome"/>
</dbReference>
<dbReference type="Pfam" id="PF10029">
    <property type="entry name" value="DUF2271"/>
    <property type="match status" value="1"/>
</dbReference>
<dbReference type="PIRSF" id="PIRSF014995">
    <property type="entry name" value="UCP014995"/>
    <property type="match status" value="1"/>
</dbReference>
<feature type="signal peptide" evidence="1">
    <location>
        <begin position="1"/>
        <end position="20"/>
    </location>
</feature>
<reference evidence="2 3" key="1">
    <citation type="submission" date="2023-02" db="EMBL/GenBank/DDBJ databases">
        <title>Genome sequence of Novosphingobium humi KACC 19094.</title>
        <authorList>
            <person name="Kim S."/>
            <person name="Heo J."/>
            <person name="Kwon S.-W."/>
        </authorList>
    </citation>
    <scope>NUCLEOTIDE SEQUENCE [LARGE SCALE GENOMIC DNA]</scope>
    <source>
        <strain evidence="2 3">KACC 19094</strain>
    </source>
</reference>
<gene>
    <name evidence="2" type="ORF">PQ457_10505</name>
</gene>
<sequence>MKPSSLLAPVLALAPASAMAGSISIDLPRLSVAEYHRPYVAIWIEGAGIQPRTLAVWYDADHRGDPGTKWLSDLRGWWRVAGRNIGTPPSGISGATRAPGHHTIPLPADLKPGAYTLKVEAARETGGRELVSIPFTLPRTGGMGAGNGAGGEIGAVAVTLP</sequence>
<name>A0ABY7TW86_9SPHN</name>
<accession>A0ABY7TW86</accession>
<evidence type="ECO:0000313" key="2">
    <source>
        <dbReference type="EMBL" id="WCT76379.1"/>
    </source>
</evidence>
<feature type="chain" id="PRO_5046762297" evidence="1">
    <location>
        <begin position="21"/>
        <end position="161"/>
    </location>
</feature>
<dbReference type="RefSeq" id="WP_273616827.1">
    <property type="nucleotide sequence ID" value="NZ_CP117417.1"/>
</dbReference>